<dbReference type="KEGG" id="ssl:SS1G_10767"/>
<evidence type="ECO:0000313" key="1">
    <source>
        <dbReference type="EMBL" id="EDN94892.1"/>
    </source>
</evidence>
<gene>
    <name evidence="1" type="ORF">SS1G_10767</name>
</gene>
<dbReference type="InParanoid" id="A7EZK0"/>
<sequence>MRWQKLAIKQATIDRARCYQVTNCYKLSELAVDGLRIDRAGHWQPKNCRNLLLAKYELPELVINKKLAVGKVQFGRNPPLTSPLEGSDNFPTTAELKFGRIDEGMLSSKSILYGIEISKQSETLRMSVDRR</sequence>
<accession>A7EZK0</accession>
<reference evidence="2" key="1">
    <citation type="journal article" date="2011" name="PLoS Genet.">
        <title>Genomic analysis of the necrotrophic fungal pathogens Sclerotinia sclerotiorum and Botrytis cinerea.</title>
        <authorList>
            <person name="Amselem J."/>
            <person name="Cuomo C.A."/>
            <person name="van Kan J.A."/>
            <person name="Viaud M."/>
            <person name="Benito E.P."/>
            <person name="Couloux A."/>
            <person name="Coutinho P.M."/>
            <person name="de Vries R.P."/>
            <person name="Dyer P.S."/>
            <person name="Fillinger S."/>
            <person name="Fournier E."/>
            <person name="Gout L."/>
            <person name="Hahn M."/>
            <person name="Kohn L."/>
            <person name="Lapalu N."/>
            <person name="Plummer K.M."/>
            <person name="Pradier J.M."/>
            <person name="Quevillon E."/>
            <person name="Sharon A."/>
            <person name="Simon A."/>
            <person name="ten Have A."/>
            <person name="Tudzynski B."/>
            <person name="Tudzynski P."/>
            <person name="Wincker P."/>
            <person name="Andrew M."/>
            <person name="Anthouard V."/>
            <person name="Beever R.E."/>
            <person name="Beffa R."/>
            <person name="Benoit I."/>
            <person name="Bouzid O."/>
            <person name="Brault B."/>
            <person name="Chen Z."/>
            <person name="Choquer M."/>
            <person name="Collemare J."/>
            <person name="Cotton P."/>
            <person name="Danchin E.G."/>
            <person name="Da Silva C."/>
            <person name="Gautier A."/>
            <person name="Giraud C."/>
            <person name="Giraud T."/>
            <person name="Gonzalez C."/>
            <person name="Grossetete S."/>
            <person name="Guldener U."/>
            <person name="Henrissat B."/>
            <person name="Howlett B.J."/>
            <person name="Kodira C."/>
            <person name="Kretschmer M."/>
            <person name="Lappartient A."/>
            <person name="Leroch M."/>
            <person name="Levis C."/>
            <person name="Mauceli E."/>
            <person name="Neuveglise C."/>
            <person name="Oeser B."/>
            <person name="Pearson M."/>
            <person name="Poulain J."/>
            <person name="Poussereau N."/>
            <person name="Quesneville H."/>
            <person name="Rascle C."/>
            <person name="Schumacher J."/>
            <person name="Segurens B."/>
            <person name="Sexton A."/>
            <person name="Silva E."/>
            <person name="Sirven C."/>
            <person name="Soanes D.M."/>
            <person name="Talbot N.J."/>
            <person name="Templeton M."/>
            <person name="Yandava C."/>
            <person name="Yarden O."/>
            <person name="Zeng Q."/>
            <person name="Rollins J.A."/>
            <person name="Lebrun M.H."/>
            <person name="Dickman M."/>
        </authorList>
    </citation>
    <scope>NUCLEOTIDE SEQUENCE [LARGE SCALE GENOMIC DNA]</scope>
    <source>
        <strain evidence="2">ATCC 18683 / 1980 / Ss-1</strain>
    </source>
</reference>
<dbReference type="Proteomes" id="UP000001312">
    <property type="component" value="Unassembled WGS sequence"/>
</dbReference>
<protein>
    <submittedName>
        <fullName evidence="1">Uncharacterized protein</fullName>
    </submittedName>
</protein>
<name>A7EZK0_SCLS1</name>
<dbReference type="GeneID" id="5484491"/>
<keyword evidence="2" id="KW-1185">Reference proteome</keyword>
<dbReference type="RefSeq" id="XP_001588320.1">
    <property type="nucleotide sequence ID" value="XM_001588270.1"/>
</dbReference>
<proteinExistence type="predicted"/>
<evidence type="ECO:0000313" key="2">
    <source>
        <dbReference type="Proteomes" id="UP000001312"/>
    </source>
</evidence>
<dbReference type="EMBL" id="CH476636">
    <property type="protein sequence ID" value="EDN94892.1"/>
    <property type="molecule type" value="Genomic_DNA"/>
</dbReference>
<dbReference type="AlphaFoldDB" id="A7EZK0"/>
<organism evidence="1 2">
    <name type="scientific">Sclerotinia sclerotiorum (strain ATCC 18683 / 1980 / Ss-1)</name>
    <name type="common">White mold</name>
    <name type="synonym">Whetzelinia sclerotiorum</name>
    <dbReference type="NCBI Taxonomy" id="665079"/>
    <lineage>
        <taxon>Eukaryota</taxon>
        <taxon>Fungi</taxon>
        <taxon>Dikarya</taxon>
        <taxon>Ascomycota</taxon>
        <taxon>Pezizomycotina</taxon>
        <taxon>Leotiomycetes</taxon>
        <taxon>Helotiales</taxon>
        <taxon>Sclerotiniaceae</taxon>
        <taxon>Sclerotinia</taxon>
    </lineage>
</organism>